<evidence type="ECO:0008006" key="3">
    <source>
        <dbReference type="Google" id="ProtNLM"/>
    </source>
</evidence>
<evidence type="ECO:0000256" key="1">
    <source>
        <dbReference type="SAM" id="Phobius"/>
    </source>
</evidence>
<feature type="transmembrane region" description="Helical" evidence="1">
    <location>
        <begin position="14"/>
        <end position="32"/>
    </location>
</feature>
<comment type="caution">
    <text evidence="2">The sequence shown here is derived from an EMBL/GenBank/DDBJ whole genome shotgun (WGS) entry which is preliminary data.</text>
</comment>
<accession>A0A5X8MT12</accession>
<dbReference type="Pfam" id="PF05106">
    <property type="entry name" value="Phage_holin_3_1"/>
    <property type="match status" value="1"/>
</dbReference>
<feature type="transmembrane region" description="Helical" evidence="1">
    <location>
        <begin position="41"/>
        <end position="59"/>
    </location>
</feature>
<sequence length="101" mass="10872">MHKSLVDFVAKNDGVISLMIIAAVGVIGRAFYTGAPWRQTVGDLILCPTFTFAVMPLIPDKIHGFSVTPELVALLIGIAGVHGIRWLVSRRSKLTSGTDKP</sequence>
<keyword evidence="1" id="KW-0812">Transmembrane</keyword>
<evidence type="ECO:0000313" key="2">
    <source>
        <dbReference type="EMBL" id="ECB0429265.1"/>
    </source>
</evidence>
<proteinExistence type="predicted"/>
<protein>
    <recommendedName>
        <fullName evidence="3">Holin</fullName>
    </recommendedName>
</protein>
<organism evidence="2">
    <name type="scientific">Salmonella enterica subsp. enterica serovar Agbeni</name>
    <dbReference type="NCBI Taxonomy" id="1967642"/>
    <lineage>
        <taxon>Bacteria</taxon>
        <taxon>Pseudomonadati</taxon>
        <taxon>Pseudomonadota</taxon>
        <taxon>Gammaproteobacteria</taxon>
        <taxon>Enterobacterales</taxon>
        <taxon>Enterobacteriaceae</taxon>
        <taxon>Salmonella</taxon>
    </lineage>
</organism>
<name>A0A5X8MT12_SALET</name>
<dbReference type="InterPro" id="IPR006481">
    <property type="entry name" value="Phage_lambda_GpS_holin"/>
</dbReference>
<feature type="transmembrane region" description="Helical" evidence="1">
    <location>
        <begin position="71"/>
        <end position="88"/>
    </location>
</feature>
<keyword evidence="1" id="KW-0472">Membrane</keyword>
<reference evidence="2" key="1">
    <citation type="submission" date="2019-01" db="EMBL/GenBank/DDBJ databases">
        <authorList>
            <person name="Ashton P.M."/>
            <person name="Dallman T."/>
            <person name="Nair S."/>
            <person name="De Pinna E."/>
            <person name="Peters T."/>
            <person name="Grant K."/>
        </authorList>
    </citation>
    <scope>NUCLEOTIDE SEQUENCE</scope>
    <source>
        <strain evidence="2">559803</strain>
    </source>
</reference>
<dbReference type="AlphaFoldDB" id="A0A5X8MT12"/>
<keyword evidence="1" id="KW-1133">Transmembrane helix</keyword>
<dbReference type="EMBL" id="AAHWHN010000029">
    <property type="protein sequence ID" value="ECB0429265.1"/>
    <property type="molecule type" value="Genomic_DNA"/>
</dbReference>
<gene>
    <name evidence="2" type="ORF">EUV16_21660</name>
</gene>